<protein>
    <recommendedName>
        <fullName evidence="1">Purple acid phosphatase C-terminal domain-containing protein</fullName>
    </recommendedName>
</protein>
<dbReference type="AlphaFoldDB" id="A0AA87ZJL2"/>
<comment type="caution">
    <text evidence="2">The sequence shown here is derived from an EMBL/GenBank/DDBJ whole genome shotgun (WGS) entry which is preliminary data.</text>
</comment>
<keyword evidence="3" id="KW-1185">Reference proteome</keyword>
<proteinExistence type="predicted"/>
<evidence type="ECO:0000313" key="3">
    <source>
        <dbReference type="Proteomes" id="UP001187192"/>
    </source>
</evidence>
<evidence type="ECO:0000313" key="2">
    <source>
        <dbReference type="EMBL" id="GMN35647.1"/>
    </source>
</evidence>
<accession>A0AA87ZJL2</accession>
<dbReference type="Pfam" id="PF14008">
    <property type="entry name" value="Metallophos_C"/>
    <property type="match status" value="1"/>
</dbReference>
<gene>
    <name evidence="2" type="ORF">TIFTF001_005438</name>
</gene>
<dbReference type="Gene3D" id="3.60.21.10">
    <property type="match status" value="1"/>
</dbReference>
<reference evidence="2" key="1">
    <citation type="submission" date="2023-07" db="EMBL/GenBank/DDBJ databases">
        <title>draft genome sequence of fig (Ficus carica).</title>
        <authorList>
            <person name="Takahashi T."/>
            <person name="Nishimura K."/>
        </authorList>
    </citation>
    <scope>NUCLEOTIDE SEQUENCE</scope>
</reference>
<dbReference type="InterPro" id="IPR029052">
    <property type="entry name" value="Metallo-depent_PP-like"/>
</dbReference>
<evidence type="ECO:0000259" key="1">
    <source>
        <dbReference type="Pfam" id="PF14008"/>
    </source>
</evidence>
<organism evidence="2 3">
    <name type="scientific">Ficus carica</name>
    <name type="common">Common fig</name>
    <dbReference type="NCBI Taxonomy" id="3494"/>
    <lineage>
        <taxon>Eukaryota</taxon>
        <taxon>Viridiplantae</taxon>
        <taxon>Streptophyta</taxon>
        <taxon>Embryophyta</taxon>
        <taxon>Tracheophyta</taxon>
        <taxon>Spermatophyta</taxon>
        <taxon>Magnoliopsida</taxon>
        <taxon>eudicotyledons</taxon>
        <taxon>Gunneridae</taxon>
        <taxon>Pentapetalae</taxon>
        <taxon>rosids</taxon>
        <taxon>fabids</taxon>
        <taxon>Rosales</taxon>
        <taxon>Moraceae</taxon>
        <taxon>Ficeae</taxon>
        <taxon>Ficus</taxon>
    </lineage>
</organism>
<dbReference type="InterPro" id="IPR025733">
    <property type="entry name" value="PAPs_C"/>
</dbReference>
<feature type="domain" description="Purple acid phosphatase C-terminal" evidence="1">
    <location>
        <begin position="13"/>
        <end position="51"/>
    </location>
</feature>
<name>A0AA87ZJL2_FICCA</name>
<dbReference type="Proteomes" id="UP001187192">
    <property type="component" value="Unassembled WGS sequence"/>
</dbReference>
<dbReference type="EMBL" id="BTGU01000005">
    <property type="protein sequence ID" value="GMN35647.1"/>
    <property type="molecule type" value="Genomic_DNA"/>
</dbReference>
<sequence>MVEISKGLVTDMIGPNPSFLALSAAGFGHGILDIKNRSRTFFSWHRNQEGSAVGADF</sequence>